<reference evidence="3 4" key="1">
    <citation type="journal article" date="2015" name="Microbes Environ.">
        <title>Distribution and evolution of nitrogen fixation genes in the phylum bacteroidetes.</title>
        <authorList>
            <person name="Inoue J."/>
            <person name="Oshima K."/>
            <person name="Suda W."/>
            <person name="Sakamoto M."/>
            <person name="Iino T."/>
            <person name="Noda S."/>
            <person name="Hongoh Y."/>
            <person name="Hattori M."/>
            <person name="Ohkuma M."/>
        </authorList>
    </citation>
    <scope>NUCLEOTIDE SEQUENCE [LARGE SCALE GENOMIC DNA]</scope>
    <source>
        <strain evidence="3">JCM 15548</strain>
    </source>
</reference>
<dbReference type="SUPFAM" id="SSF52266">
    <property type="entry name" value="SGNH hydrolase"/>
    <property type="match status" value="1"/>
</dbReference>
<dbReference type="Pfam" id="PF14607">
    <property type="entry name" value="GxDLY"/>
    <property type="match status" value="1"/>
</dbReference>
<feature type="domain" description="SGNH hydrolase-type esterase N-terminal" evidence="2">
    <location>
        <begin position="55"/>
        <end position="191"/>
    </location>
</feature>
<dbReference type="Gene3D" id="2.60.120.260">
    <property type="entry name" value="Galactose-binding domain-like"/>
    <property type="match status" value="1"/>
</dbReference>
<name>A0A0E9LY19_9BACT</name>
<dbReference type="RefSeq" id="WP_062125471.1">
    <property type="nucleotide sequence ID" value="NZ_BAZW01000023.1"/>
</dbReference>
<sequence length="302" mass="34128">MKISKSRLLALFAISVILNTIALLGYTYPRLINKFQQYTSQRQHTLQTANDTTLYINGQSLAVYGKYHNENNWYRFPSSLKEKLRPEVWELSKNSSGIYIDFSTNSPYLKAKWQLKKGLQPRNMTAIGASGLDLYVKENDQLKYVCSGIPDQLQNEQTLISGMDSSVKDFRIYLPLYNEVENFSIGIDPKAFHNTPKEHPSEQPIVFYGTSITQGGSASRPGMVYPSIISRILNKEVINFGFSGNGLFEKSVGDAIIEIDASIYVIDCTPNAHPITIQENALNLIKQLRATNKQTNKHQYSL</sequence>
<dbReference type="GO" id="GO:0016788">
    <property type="term" value="F:hydrolase activity, acting on ester bonds"/>
    <property type="evidence" value="ECO:0007669"/>
    <property type="project" value="UniProtKB-ARBA"/>
</dbReference>
<dbReference type="STRING" id="1236989.JCM15548_12727"/>
<evidence type="ECO:0000259" key="1">
    <source>
        <dbReference type="Pfam" id="PF14606"/>
    </source>
</evidence>
<gene>
    <name evidence="3" type="ORF">JCM15548_12727</name>
</gene>
<organism evidence="3 4">
    <name type="scientific">Geofilum rubicundum JCM 15548</name>
    <dbReference type="NCBI Taxonomy" id="1236989"/>
    <lineage>
        <taxon>Bacteria</taxon>
        <taxon>Pseudomonadati</taxon>
        <taxon>Bacteroidota</taxon>
        <taxon>Bacteroidia</taxon>
        <taxon>Marinilabiliales</taxon>
        <taxon>Marinilabiliaceae</taxon>
        <taxon>Geofilum</taxon>
    </lineage>
</organism>
<dbReference type="EMBL" id="BAZW01000023">
    <property type="protein sequence ID" value="GAO30457.1"/>
    <property type="molecule type" value="Genomic_DNA"/>
</dbReference>
<feature type="domain" description="SGNH hydrolase-type esterase" evidence="1">
    <location>
        <begin position="203"/>
        <end position="292"/>
    </location>
</feature>
<accession>A0A0E9LY19</accession>
<comment type="caution">
    <text evidence="3">The sequence shown here is derived from an EMBL/GenBank/DDBJ whole genome shotgun (WGS) entry which is preliminary data.</text>
</comment>
<dbReference type="InterPro" id="IPR036514">
    <property type="entry name" value="SGNH_hydro_sf"/>
</dbReference>
<evidence type="ECO:0000313" key="4">
    <source>
        <dbReference type="Proteomes" id="UP000032900"/>
    </source>
</evidence>
<evidence type="ECO:0000313" key="3">
    <source>
        <dbReference type="EMBL" id="GAO30457.1"/>
    </source>
</evidence>
<keyword evidence="4" id="KW-1185">Reference proteome</keyword>
<proteinExistence type="predicted"/>
<dbReference type="OrthoDB" id="5624617at2"/>
<protein>
    <submittedName>
        <fullName evidence="3">Platelet-activating factor acetylhydrolase IB gamma subunit</fullName>
    </submittedName>
</protein>
<dbReference type="Pfam" id="PF14606">
    <property type="entry name" value="Lipase_GDSL_3"/>
    <property type="match status" value="1"/>
</dbReference>
<dbReference type="Gene3D" id="3.40.50.1110">
    <property type="entry name" value="SGNH hydrolase"/>
    <property type="match status" value="1"/>
</dbReference>
<dbReference type="AlphaFoldDB" id="A0A0E9LY19"/>
<keyword evidence="3" id="KW-0378">Hydrolase</keyword>
<dbReference type="InterPro" id="IPR013830">
    <property type="entry name" value="SGNH_hydro"/>
</dbReference>
<dbReference type="Proteomes" id="UP000032900">
    <property type="component" value="Unassembled WGS sequence"/>
</dbReference>
<evidence type="ECO:0000259" key="2">
    <source>
        <dbReference type="Pfam" id="PF14607"/>
    </source>
</evidence>
<dbReference type="InterPro" id="IPR032740">
    <property type="entry name" value="GxDLY"/>
</dbReference>